<comment type="caution">
    <text evidence="2">The sequence shown here is derived from an EMBL/GenBank/DDBJ whole genome shotgun (WGS) entry which is preliminary data.</text>
</comment>
<evidence type="ECO:0000313" key="3">
    <source>
        <dbReference type="Proteomes" id="UP000298416"/>
    </source>
</evidence>
<dbReference type="PANTHER" id="PTHR31210">
    <property type="entry name" value="OS06G0731900 PROTEIN"/>
    <property type="match status" value="1"/>
</dbReference>
<reference evidence="2" key="2">
    <citation type="submission" date="2020-08" db="EMBL/GenBank/DDBJ databases">
        <title>Plant Genome Project.</title>
        <authorList>
            <person name="Zhang R.-G."/>
        </authorList>
    </citation>
    <scope>NUCLEOTIDE SEQUENCE</scope>
    <source>
        <strain evidence="2">Huo1</strain>
        <tissue evidence="2">Leaf</tissue>
    </source>
</reference>
<evidence type="ECO:0000256" key="1">
    <source>
        <dbReference type="SAM" id="Phobius"/>
    </source>
</evidence>
<accession>A0A8X8XS31</accession>
<dbReference type="EMBL" id="PNBA02000007">
    <property type="protein sequence ID" value="KAG6417639.1"/>
    <property type="molecule type" value="Genomic_DNA"/>
</dbReference>
<keyword evidence="1" id="KW-0812">Transmembrane</keyword>
<name>A0A8X8XS31_SALSN</name>
<gene>
    <name evidence="2" type="ORF">SASPL_119823</name>
</gene>
<dbReference type="AlphaFoldDB" id="A0A8X8XS31"/>
<protein>
    <submittedName>
        <fullName evidence="2">Uncharacterized protein</fullName>
    </submittedName>
</protein>
<evidence type="ECO:0000313" key="2">
    <source>
        <dbReference type="EMBL" id="KAG6417639.1"/>
    </source>
</evidence>
<dbReference type="Proteomes" id="UP000298416">
    <property type="component" value="Unassembled WGS sequence"/>
</dbReference>
<feature type="transmembrane region" description="Helical" evidence="1">
    <location>
        <begin position="32"/>
        <end position="58"/>
    </location>
</feature>
<dbReference type="InterPro" id="IPR007877">
    <property type="entry name" value="DUF707"/>
</dbReference>
<keyword evidence="1" id="KW-0472">Membrane</keyword>
<keyword evidence="1" id="KW-1133">Transmembrane helix</keyword>
<dbReference type="Pfam" id="PF05212">
    <property type="entry name" value="DUF707"/>
    <property type="match status" value="1"/>
</dbReference>
<organism evidence="2">
    <name type="scientific">Salvia splendens</name>
    <name type="common">Scarlet sage</name>
    <dbReference type="NCBI Taxonomy" id="180675"/>
    <lineage>
        <taxon>Eukaryota</taxon>
        <taxon>Viridiplantae</taxon>
        <taxon>Streptophyta</taxon>
        <taxon>Embryophyta</taxon>
        <taxon>Tracheophyta</taxon>
        <taxon>Spermatophyta</taxon>
        <taxon>Magnoliopsida</taxon>
        <taxon>eudicotyledons</taxon>
        <taxon>Gunneridae</taxon>
        <taxon>Pentapetalae</taxon>
        <taxon>asterids</taxon>
        <taxon>lamiids</taxon>
        <taxon>Lamiales</taxon>
        <taxon>Lamiaceae</taxon>
        <taxon>Nepetoideae</taxon>
        <taxon>Mentheae</taxon>
        <taxon>Salviinae</taxon>
        <taxon>Salvia</taxon>
        <taxon>Salvia subgen. Calosphace</taxon>
        <taxon>core Calosphace</taxon>
    </lineage>
</organism>
<reference evidence="2" key="1">
    <citation type="submission" date="2018-01" db="EMBL/GenBank/DDBJ databases">
        <authorList>
            <person name="Mao J.F."/>
        </authorList>
    </citation>
    <scope>NUCLEOTIDE SEQUENCE</scope>
    <source>
        <strain evidence="2">Huo1</strain>
        <tissue evidence="2">Leaf</tissue>
    </source>
</reference>
<keyword evidence="3" id="KW-1185">Reference proteome</keyword>
<proteinExistence type="predicted"/>
<dbReference type="PANTHER" id="PTHR31210:SF43">
    <property type="entry name" value="STORAGE PROTEIN-RELATED"/>
    <property type="match status" value="1"/>
</dbReference>
<sequence>MVGFSLPLSWATLFIIMGTSHRSGVLRRSNDTARLLLTTIMGMVLGYFIGASFPSVYLSKINLPSSLMTSLDIAFAEYPRSSTNSSFPEDHGTKSSHSTPKLPVLVYMNTTNLWTAHSVASLACNKLKADTKWLCLGYMHKLALSRSLKLIYVPTNPRGAESLPQGIVVSESDLYLRRLWGEPKEDLKRKPKYLVTFTVGFEQMYHIDAAVKKFSEDFQILLFHYDGRASEWDQLEWSHHAIHVSARKQTKWWYAKRFLHPNVVSAYDYIFIWDEDLGVEHFNADKYIQLVKKHGLEISQPGLEPNNGLTWQMTKRRGDREVHKDTEEKPGWCSDPLLPPCAAFVEIMAPVFSREAWKCVWHMIQVFVKLAEYHSASQNDLVHGWGLDFALRRCVDVSFYLYPAHEKIGVVDSQWIVHLVIPSLGNQGESDNGKAPWLGVRERCRNEWRIFQDRLSTADKSYLLPGVG</sequence>